<keyword evidence="2" id="KW-0645">Protease</keyword>
<gene>
    <name evidence="2" type="primary">dap24</name>
    <name evidence="2" type="ORF">AArcS_2220</name>
</gene>
<dbReference type="GeneID" id="70685596"/>
<evidence type="ECO:0000259" key="1">
    <source>
        <dbReference type="Pfam" id="PF00561"/>
    </source>
</evidence>
<dbReference type="InterPro" id="IPR000073">
    <property type="entry name" value="AB_hydrolase_1"/>
</dbReference>
<dbReference type="InterPro" id="IPR000639">
    <property type="entry name" value="Epox_hydrolase-like"/>
</dbReference>
<dbReference type="PANTHER" id="PTHR46438:SF11">
    <property type="entry name" value="LIPASE-RELATED"/>
    <property type="match status" value="1"/>
</dbReference>
<proteinExistence type="predicted"/>
<organism evidence="2 3">
    <name type="scientific">Natranaeroarchaeum sulfidigenes</name>
    <dbReference type="NCBI Taxonomy" id="2784880"/>
    <lineage>
        <taxon>Archaea</taxon>
        <taxon>Methanobacteriati</taxon>
        <taxon>Methanobacteriota</taxon>
        <taxon>Stenosarchaea group</taxon>
        <taxon>Halobacteria</taxon>
        <taxon>Halobacteriales</taxon>
        <taxon>Natronoarchaeaceae</taxon>
        <taxon>Natranaeroarchaeum</taxon>
    </lineage>
</organism>
<dbReference type="PRINTS" id="PR00111">
    <property type="entry name" value="ABHYDROLASE"/>
</dbReference>
<dbReference type="Pfam" id="PF00561">
    <property type="entry name" value="Abhydrolase_1"/>
    <property type="match status" value="1"/>
</dbReference>
<feature type="domain" description="AB hydrolase-1" evidence="1">
    <location>
        <begin position="34"/>
        <end position="273"/>
    </location>
</feature>
<dbReference type="PANTHER" id="PTHR46438">
    <property type="entry name" value="ALPHA/BETA-HYDROLASES SUPERFAMILY PROTEIN"/>
    <property type="match status" value="1"/>
</dbReference>
<dbReference type="KEGG" id="hara:AArcS_2220"/>
<reference evidence="2" key="1">
    <citation type="submission" date="2020-11" db="EMBL/GenBank/DDBJ databases">
        <title>Carbohydrate-dependent, anaerobic sulfur respiration: A novel catabolism in halophilic archaea.</title>
        <authorList>
            <person name="Sorokin D.Y."/>
            <person name="Messina E."/>
            <person name="Smedile F."/>
            <person name="La Cono V."/>
            <person name="Hallsworth J.E."/>
            <person name="Yakimov M.M."/>
        </authorList>
    </citation>
    <scope>NUCLEOTIDE SEQUENCE</scope>
    <source>
        <strain evidence="2">AArc-S</strain>
    </source>
</reference>
<keyword evidence="3" id="KW-1185">Reference proteome</keyword>
<protein>
    <submittedName>
        <fullName evidence="2">Dipeptidyl aminopeptidase/acylaminoacyl-peptidase</fullName>
    </submittedName>
</protein>
<accession>A0A897MSD3</accession>
<evidence type="ECO:0000313" key="3">
    <source>
        <dbReference type="Proteomes" id="UP000663586"/>
    </source>
</evidence>
<keyword evidence="2" id="KW-0031">Aminopeptidase</keyword>
<dbReference type="InterPro" id="IPR029058">
    <property type="entry name" value="AB_hydrolase_fold"/>
</dbReference>
<dbReference type="RefSeq" id="WP_238477469.1">
    <property type="nucleotide sequence ID" value="NZ_CP064786.1"/>
</dbReference>
<sequence length="292" mass="32351">MATEHTDTLEPLDMWIDVDGRHLHYITAGSGSTPVVFLHGGIVDAATLSWGGSIAPFADERRVIALDLPGYGSSSSPETAEYTTAYHTDVLRDFLDALSISPVTLVGVSMGGGIALRYALHNQSRVRKLVLVGSHGLGRGLPHGYLTYILSRLPQLNELSISLLRRNRRIAKLALEGIVHDVDSLSRSVVDEFYRLLQRPDAGMAFRRWRANEISRSGYLTDFSDRLGDLGVPTLLVHGAEDPIFPVEWSRRAADRIPDATLAVRPDCGHWPQREQTEVFNQRVLSFLDGER</sequence>
<dbReference type="SUPFAM" id="SSF53474">
    <property type="entry name" value="alpha/beta-Hydrolases"/>
    <property type="match status" value="1"/>
</dbReference>
<evidence type="ECO:0000313" key="2">
    <source>
        <dbReference type="EMBL" id="QSG03417.1"/>
    </source>
</evidence>
<dbReference type="GO" id="GO:0004177">
    <property type="term" value="F:aminopeptidase activity"/>
    <property type="evidence" value="ECO:0007669"/>
    <property type="project" value="UniProtKB-KW"/>
</dbReference>
<dbReference type="Proteomes" id="UP000663586">
    <property type="component" value="Chromosome"/>
</dbReference>
<dbReference type="AlphaFoldDB" id="A0A897MSD3"/>
<dbReference type="PRINTS" id="PR00412">
    <property type="entry name" value="EPOXHYDRLASE"/>
</dbReference>
<keyword evidence="2" id="KW-0378">Hydrolase</keyword>
<dbReference type="EMBL" id="CP064786">
    <property type="protein sequence ID" value="QSG03417.1"/>
    <property type="molecule type" value="Genomic_DNA"/>
</dbReference>
<name>A0A897MSD3_9EURY</name>
<dbReference type="Gene3D" id="3.40.50.1820">
    <property type="entry name" value="alpha/beta hydrolase"/>
    <property type="match status" value="1"/>
</dbReference>